<accession>A0A3M7PFQ2</accession>
<keyword evidence="2" id="KW-1185">Reference proteome</keyword>
<proteinExistence type="predicted"/>
<name>A0A3M7PFQ2_BRAPC</name>
<gene>
    <name evidence="1" type="ORF">BpHYR1_039871</name>
</gene>
<reference evidence="1 2" key="1">
    <citation type="journal article" date="2018" name="Sci. Rep.">
        <title>Genomic signatures of local adaptation to the degree of environmental predictability in rotifers.</title>
        <authorList>
            <person name="Franch-Gras L."/>
            <person name="Hahn C."/>
            <person name="Garcia-Roger E.M."/>
            <person name="Carmona M.J."/>
            <person name="Serra M."/>
            <person name="Gomez A."/>
        </authorList>
    </citation>
    <scope>NUCLEOTIDE SEQUENCE [LARGE SCALE GENOMIC DNA]</scope>
    <source>
        <strain evidence="1">HYR1</strain>
    </source>
</reference>
<evidence type="ECO:0000313" key="2">
    <source>
        <dbReference type="Proteomes" id="UP000276133"/>
    </source>
</evidence>
<sequence>MKSNNLSNNFINYYRKNRTSFKVKLSADGTNVGRNIKLINFTFTVLNECDKAKTSKGNYTIGMAQLDEEYSDLKDLLAEHFRGISKNKAKENLGYKDLSLINFDYHFCLIDTLHLFLRITDKLLELFIKELCAFDNIDLTKHHCLKKIFDLLKTRCKVKSCNTLHTPFFSHVHQFQKFHGDIILFNLRGLEKLNDQTTIQYFRASNKREKTIKQLIQRRFRIDDFLNFMSEIILIQIMEQLKFRKNLEISIILSLKKKQINLDLPEVIQELFLPVS</sequence>
<dbReference type="EMBL" id="REGN01011336">
    <property type="protein sequence ID" value="RMZ97560.1"/>
    <property type="molecule type" value="Genomic_DNA"/>
</dbReference>
<evidence type="ECO:0000313" key="1">
    <source>
        <dbReference type="EMBL" id="RMZ97560.1"/>
    </source>
</evidence>
<dbReference type="Proteomes" id="UP000276133">
    <property type="component" value="Unassembled WGS sequence"/>
</dbReference>
<dbReference type="AlphaFoldDB" id="A0A3M7PFQ2"/>
<organism evidence="1 2">
    <name type="scientific">Brachionus plicatilis</name>
    <name type="common">Marine rotifer</name>
    <name type="synonym">Brachionus muelleri</name>
    <dbReference type="NCBI Taxonomy" id="10195"/>
    <lineage>
        <taxon>Eukaryota</taxon>
        <taxon>Metazoa</taxon>
        <taxon>Spiralia</taxon>
        <taxon>Gnathifera</taxon>
        <taxon>Rotifera</taxon>
        <taxon>Eurotatoria</taxon>
        <taxon>Monogononta</taxon>
        <taxon>Pseudotrocha</taxon>
        <taxon>Ploima</taxon>
        <taxon>Brachionidae</taxon>
        <taxon>Brachionus</taxon>
    </lineage>
</organism>
<comment type="caution">
    <text evidence="1">The sequence shown here is derived from an EMBL/GenBank/DDBJ whole genome shotgun (WGS) entry which is preliminary data.</text>
</comment>
<dbReference type="OrthoDB" id="5982080at2759"/>
<dbReference type="STRING" id="10195.A0A3M7PFQ2"/>
<protein>
    <submittedName>
        <fullName evidence="1">Uncharacterized protein</fullName>
    </submittedName>
</protein>